<accession>A0A8C5RYG0</accession>
<dbReference type="Proteomes" id="UP000694406">
    <property type="component" value="Unplaced"/>
</dbReference>
<dbReference type="GeneTree" id="ENSGT00940000155599"/>
<protein>
    <submittedName>
        <fullName evidence="3">Uncharacterized protein</fullName>
    </submittedName>
</protein>
<dbReference type="SUPFAM" id="SSF51735">
    <property type="entry name" value="NAD(P)-binding Rossmann-fold domains"/>
    <property type="match status" value="1"/>
</dbReference>
<evidence type="ECO:0000256" key="2">
    <source>
        <dbReference type="ARBA" id="ARBA00023002"/>
    </source>
</evidence>
<dbReference type="AlphaFoldDB" id="A0A8C5RYG0"/>
<dbReference type="GO" id="GO:0016491">
    <property type="term" value="F:oxidoreductase activity"/>
    <property type="evidence" value="ECO:0007669"/>
    <property type="project" value="UniProtKB-KW"/>
</dbReference>
<sequence>PPLLKFPRLRNIAKQMLHCSPSMATAVDLARRGARVILACRDKAKGESAESGNSEVILMILDLASLNSVRAFAQSFLASEPRLDILINNAGVFQAGQTADGFDLAFQVNHLSHFLLTHLLLDQLKCCAPSRIVILSSSAHTSAKFNFGTLKKPNKWMMKGAESYCNSKLANILHARELAKRLEGTNVTCYVVHPGEWKSRSKAPQMEPPLVLLGLRQEFLSHWGSLDSLCRATLGVSSIDLSCRGRRLPPCQVQNPRILGWERPLEVF</sequence>
<comment type="similarity">
    <text evidence="1">Belongs to the short-chain dehydrogenases/reductases (SDR) family.</text>
</comment>
<dbReference type="PANTHER" id="PTHR43157:SF44">
    <property type="entry name" value="DEHYDROGENASE_REDUCTASE SDR FAMILY MEMBER 13"/>
    <property type="match status" value="1"/>
</dbReference>
<reference evidence="3" key="1">
    <citation type="submission" date="2025-08" db="UniProtKB">
        <authorList>
            <consortium name="Ensembl"/>
        </authorList>
    </citation>
    <scope>IDENTIFICATION</scope>
</reference>
<dbReference type="InterPro" id="IPR036291">
    <property type="entry name" value="NAD(P)-bd_dom_sf"/>
</dbReference>
<evidence type="ECO:0000313" key="3">
    <source>
        <dbReference type="Ensembl" id="ENSLLTP00000010031.1"/>
    </source>
</evidence>
<dbReference type="Pfam" id="PF00106">
    <property type="entry name" value="adh_short"/>
    <property type="match status" value="1"/>
</dbReference>
<reference evidence="3" key="2">
    <citation type="submission" date="2025-09" db="UniProtKB">
        <authorList>
            <consortium name="Ensembl"/>
        </authorList>
    </citation>
    <scope>IDENTIFICATION</scope>
</reference>
<evidence type="ECO:0000313" key="4">
    <source>
        <dbReference type="Proteomes" id="UP000694406"/>
    </source>
</evidence>
<dbReference type="Gene3D" id="3.40.50.720">
    <property type="entry name" value="NAD(P)-binding Rossmann-like Domain"/>
    <property type="match status" value="1"/>
</dbReference>
<keyword evidence="2" id="KW-0560">Oxidoreductase</keyword>
<name>A0A8C5RYG0_LATLA</name>
<dbReference type="InterPro" id="IPR002347">
    <property type="entry name" value="SDR_fam"/>
</dbReference>
<dbReference type="PANTHER" id="PTHR43157">
    <property type="entry name" value="PHOSPHATIDYLINOSITOL-GLYCAN BIOSYNTHESIS CLASS F PROTEIN-RELATED"/>
    <property type="match status" value="1"/>
</dbReference>
<organism evidence="3 4">
    <name type="scientific">Laticauda laticaudata</name>
    <name type="common">Blue-ringed sea krait</name>
    <name type="synonym">Blue-lipped sea krait</name>
    <dbReference type="NCBI Taxonomy" id="8630"/>
    <lineage>
        <taxon>Eukaryota</taxon>
        <taxon>Metazoa</taxon>
        <taxon>Chordata</taxon>
        <taxon>Craniata</taxon>
        <taxon>Vertebrata</taxon>
        <taxon>Euteleostomi</taxon>
        <taxon>Lepidosauria</taxon>
        <taxon>Squamata</taxon>
        <taxon>Bifurcata</taxon>
        <taxon>Unidentata</taxon>
        <taxon>Episquamata</taxon>
        <taxon>Toxicofera</taxon>
        <taxon>Serpentes</taxon>
        <taxon>Colubroidea</taxon>
        <taxon>Elapidae</taxon>
        <taxon>Laticaudinae</taxon>
        <taxon>Laticauda</taxon>
    </lineage>
</organism>
<proteinExistence type="inferred from homology"/>
<dbReference type="Ensembl" id="ENSLLTT00000010404.1">
    <property type="protein sequence ID" value="ENSLLTP00000010031.1"/>
    <property type="gene ID" value="ENSLLTG00000006863.1"/>
</dbReference>
<keyword evidence="4" id="KW-1185">Reference proteome</keyword>
<evidence type="ECO:0000256" key="1">
    <source>
        <dbReference type="ARBA" id="ARBA00006484"/>
    </source>
</evidence>